<name>A0A1J6HTX1_NICAT</name>
<proteinExistence type="predicted"/>
<protein>
    <submittedName>
        <fullName evidence="1">Uncharacterized protein</fullName>
    </submittedName>
</protein>
<gene>
    <name evidence="1" type="ORF">A4A49_51169</name>
</gene>
<evidence type="ECO:0000313" key="2">
    <source>
        <dbReference type="Proteomes" id="UP000187609"/>
    </source>
</evidence>
<dbReference type="Proteomes" id="UP000187609">
    <property type="component" value="Unassembled WGS sequence"/>
</dbReference>
<evidence type="ECO:0000313" key="1">
    <source>
        <dbReference type="EMBL" id="OIS95865.1"/>
    </source>
</evidence>
<keyword evidence="2" id="KW-1185">Reference proteome</keyword>
<dbReference type="EMBL" id="MJEQ01037194">
    <property type="protein sequence ID" value="OIS95865.1"/>
    <property type="molecule type" value="Genomic_DNA"/>
</dbReference>
<comment type="caution">
    <text evidence="1">The sequence shown here is derived from an EMBL/GenBank/DDBJ whole genome shotgun (WGS) entry which is preliminary data.</text>
</comment>
<sequence length="97" mass="11058">MPQLVQGYGPVIGTDEDPPLRPMVIAESETRLAVRKLYVRPQTGTRRIQFYEDADGVTMQSNLPYSLTKATWKGKLVVKFKHIQDEARKKIEDGIKL</sequence>
<dbReference type="Gramene" id="OIS95865">
    <property type="protein sequence ID" value="OIS95865"/>
    <property type="gene ID" value="A4A49_51169"/>
</dbReference>
<accession>A0A1J6HTX1</accession>
<dbReference type="AlphaFoldDB" id="A0A1J6HTX1"/>
<reference evidence="1" key="1">
    <citation type="submission" date="2016-11" db="EMBL/GenBank/DDBJ databases">
        <title>The genome of Nicotiana attenuata.</title>
        <authorList>
            <person name="Xu S."/>
            <person name="Brockmoeller T."/>
            <person name="Gaquerel E."/>
            <person name="Navarro A."/>
            <person name="Kuhl H."/>
            <person name="Gase K."/>
            <person name="Ling Z."/>
            <person name="Zhou W."/>
            <person name="Kreitzer C."/>
            <person name="Stanke M."/>
            <person name="Tang H."/>
            <person name="Lyons E."/>
            <person name="Pandey P."/>
            <person name="Pandey S.P."/>
            <person name="Timmermann B."/>
            <person name="Baldwin I.T."/>
        </authorList>
    </citation>
    <scope>NUCLEOTIDE SEQUENCE [LARGE SCALE GENOMIC DNA]</scope>
    <source>
        <strain evidence="1">UT</strain>
    </source>
</reference>
<organism evidence="1 2">
    <name type="scientific">Nicotiana attenuata</name>
    <name type="common">Coyote tobacco</name>
    <dbReference type="NCBI Taxonomy" id="49451"/>
    <lineage>
        <taxon>Eukaryota</taxon>
        <taxon>Viridiplantae</taxon>
        <taxon>Streptophyta</taxon>
        <taxon>Embryophyta</taxon>
        <taxon>Tracheophyta</taxon>
        <taxon>Spermatophyta</taxon>
        <taxon>Magnoliopsida</taxon>
        <taxon>eudicotyledons</taxon>
        <taxon>Gunneridae</taxon>
        <taxon>Pentapetalae</taxon>
        <taxon>asterids</taxon>
        <taxon>lamiids</taxon>
        <taxon>Solanales</taxon>
        <taxon>Solanaceae</taxon>
        <taxon>Nicotianoideae</taxon>
        <taxon>Nicotianeae</taxon>
        <taxon>Nicotiana</taxon>
    </lineage>
</organism>